<dbReference type="Proteomes" id="UP000605970">
    <property type="component" value="Unassembled WGS sequence"/>
</dbReference>
<feature type="compositionally biased region" description="Basic and acidic residues" evidence="1">
    <location>
        <begin position="101"/>
        <end position="111"/>
    </location>
</feature>
<evidence type="ECO:0000313" key="2">
    <source>
        <dbReference type="EMBL" id="KAF7627249.1"/>
    </source>
</evidence>
<feature type="compositionally biased region" description="Basic and acidic residues" evidence="1">
    <location>
        <begin position="66"/>
        <end position="82"/>
    </location>
</feature>
<keyword evidence="3" id="KW-1185">Reference proteome</keyword>
<sequence length="483" mass="52813">MNPASRHNAQLENDDEERDLDAATKFDANEKSQRGSGKMNDEIKQQRQVLEKVSISASKIPSTNNRNEEKYVKKMTTSEKKTFPQKVTTTELNDTQKMTNKKFEKEKKVENVDVSPPPEPLPPQIAKASTPVPNRKYSGGGGRKSADKAVLVQNSEQGDKVERIFKLDLNALPFVPSAKSATKGAKSATIVNSNVTAVSSAPTPMMSGSLVVYNNTATPVTNNLVTVANNFGNNFMANQMIPIPTATLQPFQYAQIQHTHIPQAQPPLSHQQLPAHVLSRSPPVQPQQQQHIQQGTMMPATLHQTQHAAFQQQQQVAGFYAAAGAEGTNLSAYVLNWGAANANNFGNNFMANQMIPVPTATLQPFQYAQIQAPIPQTQPQLSHQQLPAHVLSRSPSVQPQQQQHVQQAMMPATLHQTQHAAFQQQQQVAGFYAAAGAEGTNLSAYVLNWGAANANNFGNNFMANQMIPVPTATLQPFQQQQPH</sequence>
<proteinExistence type="predicted"/>
<evidence type="ECO:0000256" key="1">
    <source>
        <dbReference type="SAM" id="MobiDB-lite"/>
    </source>
</evidence>
<feature type="compositionally biased region" description="Polar residues" evidence="1">
    <location>
        <begin position="85"/>
        <end position="98"/>
    </location>
</feature>
<evidence type="ECO:0000313" key="3">
    <source>
        <dbReference type="Proteomes" id="UP000605970"/>
    </source>
</evidence>
<gene>
    <name evidence="2" type="ORF">Mgra_00009461</name>
</gene>
<protein>
    <submittedName>
        <fullName evidence="2">Uncharacterized protein</fullName>
    </submittedName>
</protein>
<comment type="caution">
    <text evidence="2">The sequence shown here is derived from an EMBL/GenBank/DDBJ whole genome shotgun (WGS) entry which is preliminary data.</text>
</comment>
<feature type="compositionally biased region" description="Basic and acidic residues" evidence="1">
    <location>
        <begin position="20"/>
        <end position="45"/>
    </location>
</feature>
<dbReference type="EMBL" id="JABEBT010000158">
    <property type="protein sequence ID" value="KAF7627249.1"/>
    <property type="molecule type" value="Genomic_DNA"/>
</dbReference>
<feature type="compositionally biased region" description="Polar residues" evidence="1">
    <location>
        <begin position="1"/>
        <end position="11"/>
    </location>
</feature>
<name>A0A8S9ZBX9_9BILA</name>
<organism evidence="2 3">
    <name type="scientific">Meloidogyne graminicola</name>
    <dbReference type="NCBI Taxonomy" id="189291"/>
    <lineage>
        <taxon>Eukaryota</taxon>
        <taxon>Metazoa</taxon>
        <taxon>Ecdysozoa</taxon>
        <taxon>Nematoda</taxon>
        <taxon>Chromadorea</taxon>
        <taxon>Rhabditida</taxon>
        <taxon>Tylenchina</taxon>
        <taxon>Tylenchomorpha</taxon>
        <taxon>Tylenchoidea</taxon>
        <taxon>Meloidogynidae</taxon>
        <taxon>Meloidogyninae</taxon>
        <taxon>Meloidogyne</taxon>
    </lineage>
</organism>
<dbReference type="AlphaFoldDB" id="A0A8S9ZBX9"/>
<reference evidence="2" key="1">
    <citation type="journal article" date="2020" name="Ecol. Evol.">
        <title>Genome structure and content of the rice root-knot nematode (Meloidogyne graminicola).</title>
        <authorList>
            <person name="Phan N.T."/>
            <person name="Danchin E.G.J."/>
            <person name="Klopp C."/>
            <person name="Perfus-Barbeoch L."/>
            <person name="Kozlowski D.K."/>
            <person name="Koutsovoulos G.D."/>
            <person name="Lopez-Roques C."/>
            <person name="Bouchez O."/>
            <person name="Zahm M."/>
            <person name="Besnard G."/>
            <person name="Bellafiore S."/>
        </authorList>
    </citation>
    <scope>NUCLEOTIDE SEQUENCE</scope>
    <source>
        <strain evidence="2">VN-18</strain>
    </source>
</reference>
<accession>A0A8S9ZBX9</accession>
<feature type="compositionally biased region" description="Polar residues" evidence="1">
    <location>
        <begin position="55"/>
        <end position="65"/>
    </location>
</feature>
<feature type="region of interest" description="Disordered" evidence="1">
    <location>
        <begin position="1"/>
        <end position="147"/>
    </location>
</feature>